<evidence type="ECO:0000256" key="1">
    <source>
        <dbReference type="SAM" id="Phobius"/>
    </source>
</evidence>
<feature type="transmembrane region" description="Helical" evidence="1">
    <location>
        <begin position="38"/>
        <end position="58"/>
    </location>
</feature>
<keyword evidence="1" id="KW-1133">Transmembrane helix</keyword>
<reference evidence="2" key="1">
    <citation type="submission" date="2021-11" db="EMBL/GenBank/DDBJ databases">
        <title>The complete genome of Massilia sp sp. G4R7.</title>
        <authorList>
            <person name="Liu L."/>
            <person name="Yue J."/>
            <person name="Yuan J."/>
            <person name="Yang F."/>
            <person name="Li L."/>
        </authorList>
    </citation>
    <scope>NUCLEOTIDE SEQUENCE</scope>
    <source>
        <strain evidence="2">G4R7</strain>
    </source>
</reference>
<organism evidence="2 3">
    <name type="scientific">Massilia phyllostachyos</name>
    <dbReference type="NCBI Taxonomy" id="2898585"/>
    <lineage>
        <taxon>Bacteria</taxon>
        <taxon>Pseudomonadati</taxon>
        <taxon>Pseudomonadota</taxon>
        <taxon>Betaproteobacteria</taxon>
        <taxon>Burkholderiales</taxon>
        <taxon>Oxalobacteraceae</taxon>
        <taxon>Telluria group</taxon>
        <taxon>Massilia</taxon>
    </lineage>
</organism>
<evidence type="ECO:0000313" key="2">
    <source>
        <dbReference type="EMBL" id="MCD2515534.1"/>
    </source>
</evidence>
<name>A0ABS8Q1A2_9BURK</name>
<sequence length="190" mass="20709">MSLFVFGSTSVFGLTALRLSMAIGCFDASMVESADYKYDLGVLMRLFVSVVVAMLLFLPQAAIAQSASNPLGECIKDNTTGKDRKLMARWMFMAMSAHPDIQGLSTVSEAARTETDKQVAALVSRLISVTCVGEVRALGKQERKARMEEAFGSLGEVAMLELMSNQNVASSVNNYTQFLDFSKLKDLLQP</sequence>
<evidence type="ECO:0000313" key="3">
    <source>
        <dbReference type="Proteomes" id="UP001179361"/>
    </source>
</evidence>
<dbReference type="EMBL" id="JAJNOC010000001">
    <property type="protein sequence ID" value="MCD2515534.1"/>
    <property type="molecule type" value="Genomic_DNA"/>
</dbReference>
<keyword evidence="1" id="KW-0472">Membrane</keyword>
<proteinExistence type="predicted"/>
<protein>
    <submittedName>
        <fullName evidence="2">Uncharacterized protein</fullName>
    </submittedName>
</protein>
<comment type="caution">
    <text evidence="2">The sequence shown here is derived from an EMBL/GenBank/DDBJ whole genome shotgun (WGS) entry which is preliminary data.</text>
</comment>
<gene>
    <name evidence="2" type="ORF">LQ564_04330</name>
</gene>
<keyword evidence="3" id="KW-1185">Reference proteome</keyword>
<accession>A0ABS8Q1A2</accession>
<dbReference type="RefSeq" id="WP_231056837.1">
    <property type="nucleotide sequence ID" value="NZ_JAJNOC010000001.1"/>
</dbReference>
<keyword evidence="1" id="KW-0812">Transmembrane</keyword>
<dbReference type="Proteomes" id="UP001179361">
    <property type="component" value="Unassembled WGS sequence"/>
</dbReference>